<dbReference type="RefSeq" id="WP_145077050.1">
    <property type="nucleotide sequence ID" value="NZ_CP036425.1"/>
</dbReference>
<protein>
    <submittedName>
        <fullName evidence="3">Phage Terminase</fullName>
    </submittedName>
</protein>
<evidence type="ECO:0000259" key="2">
    <source>
        <dbReference type="Pfam" id="PF20441"/>
    </source>
</evidence>
<dbReference type="OrthoDB" id="9760250at2"/>
<dbReference type="Pfam" id="PF20441">
    <property type="entry name" value="TerL_nuclease"/>
    <property type="match status" value="1"/>
</dbReference>
<evidence type="ECO:0000313" key="4">
    <source>
        <dbReference type="Proteomes" id="UP000317369"/>
    </source>
</evidence>
<dbReference type="EMBL" id="CP036425">
    <property type="protein sequence ID" value="QDU33762.1"/>
    <property type="molecule type" value="Genomic_DNA"/>
</dbReference>
<name>A0A517YUB2_9BACT</name>
<dbReference type="InterPro" id="IPR005021">
    <property type="entry name" value="Terminase_largesu-like"/>
</dbReference>
<keyword evidence="4" id="KW-1185">Reference proteome</keyword>
<dbReference type="Gene3D" id="3.40.50.300">
    <property type="entry name" value="P-loop containing nucleotide triphosphate hydrolases"/>
    <property type="match status" value="1"/>
</dbReference>
<gene>
    <name evidence="3" type="ORF">KS4_18190</name>
</gene>
<dbReference type="AlphaFoldDB" id="A0A517YUB2"/>
<proteinExistence type="predicted"/>
<dbReference type="GO" id="GO:0004721">
    <property type="term" value="F:phosphoprotein phosphatase activity"/>
    <property type="evidence" value="ECO:0007669"/>
    <property type="project" value="InterPro"/>
</dbReference>
<dbReference type="Proteomes" id="UP000317369">
    <property type="component" value="Chromosome"/>
</dbReference>
<feature type="domain" description="Terminase large subunit-like endonuclease" evidence="2">
    <location>
        <begin position="247"/>
        <end position="523"/>
    </location>
</feature>
<dbReference type="PANTHER" id="PTHR41287:SF1">
    <property type="entry name" value="PROTEIN YMFN"/>
    <property type="match status" value="1"/>
</dbReference>
<dbReference type="PANTHER" id="PTHR41287">
    <property type="match status" value="1"/>
</dbReference>
<feature type="domain" description="Terminase large subunit-like ATPase" evidence="1">
    <location>
        <begin position="61"/>
        <end position="236"/>
    </location>
</feature>
<dbReference type="Pfam" id="PF03354">
    <property type="entry name" value="TerL_ATPase"/>
    <property type="match status" value="1"/>
</dbReference>
<organism evidence="3 4">
    <name type="scientific">Poriferisphaera corsica</name>
    <dbReference type="NCBI Taxonomy" id="2528020"/>
    <lineage>
        <taxon>Bacteria</taxon>
        <taxon>Pseudomonadati</taxon>
        <taxon>Planctomycetota</taxon>
        <taxon>Phycisphaerae</taxon>
        <taxon>Phycisphaerales</taxon>
        <taxon>Phycisphaeraceae</taxon>
        <taxon>Poriferisphaera</taxon>
    </lineage>
</organism>
<sequence>MLDLRKKYIDPLIQPSSVSDAKLAAMYYYDPAAADKVVDFIQAECKHIKAEFKGKPFILAPWQIDVIHVIFGIKHIESGFRRFTEVFMHIGKKQGKSLFAAALMWYMLCADGEGGAEVYSVANNENQASRTVFDVMRQMGKASCGISERCRIDKKKIYYQTATADNFAEVLAANHTTIDGCNPHMQSVDETHLYPSHQKKLLRLIRQLPVARNQPLTLYTTTAGEDKTGPGYDLYQEACGVRDGLIKKDYFLSIIYEVAEDDDIFDPANWPKANPNYGVIIKHQRYLEKAEAAKTSATEELDFRRYYCNQWTDTATSWLSSADWTECRSESFDDDLLIGRPAYSAFDLAKIGDWNSFVIVFLPTDEDPFYRVKSWFWLPEEDIASREGKDGIGYRALEKMGDLRFSGERFVDHTQIGTDIVEIMQHYKLDEVGFDINWSHPVQIELEAAGLIFIPLKQAKFLSNGYREMEKLVGEHRFAHDNNELMNRCIINAKAKTNSYNDLWIDKDESKKKKKVDGAVCLGMCCELIHRNNCEPKNSKEYTPVQMALV</sequence>
<dbReference type="InterPro" id="IPR046462">
    <property type="entry name" value="TerL_nuclease"/>
</dbReference>
<reference evidence="3 4" key="1">
    <citation type="submission" date="2019-02" db="EMBL/GenBank/DDBJ databases">
        <title>Deep-cultivation of Planctomycetes and their phenomic and genomic characterization uncovers novel biology.</title>
        <authorList>
            <person name="Wiegand S."/>
            <person name="Jogler M."/>
            <person name="Boedeker C."/>
            <person name="Pinto D."/>
            <person name="Vollmers J."/>
            <person name="Rivas-Marin E."/>
            <person name="Kohn T."/>
            <person name="Peeters S.H."/>
            <person name="Heuer A."/>
            <person name="Rast P."/>
            <person name="Oberbeckmann S."/>
            <person name="Bunk B."/>
            <person name="Jeske O."/>
            <person name="Meyerdierks A."/>
            <person name="Storesund J.E."/>
            <person name="Kallscheuer N."/>
            <person name="Luecker S."/>
            <person name="Lage O.M."/>
            <person name="Pohl T."/>
            <person name="Merkel B.J."/>
            <person name="Hornburger P."/>
            <person name="Mueller R.-W."/>
            <person name="Bruemmer F."/>
            <person name="Labrenz M."/>
            <person name="Spormann A.M."/>
            <person name="Op den Camp H."/>
            <person name="Overmann J."/>
            <person name="Amann R."/>
            <person name="Jetten M.S.M."/>
            <person name="Mascher T."/>
            <person name="Medema M.H."/>
            <person name="Devos D.P."/>
            <person name="Kaster A.-K."/>
            <person name="Ovreas L."/>
            <person name="Rohde M."/>
            <person name="Galperin M.Y."/>
            <person name="Jogler C."/>
        </authorList>
    </citation>
    <scope>NUCLEOTIDE SEQUENCE [LARGE SCALE GENOMIC DNA]</scope>
    <source>
        <strain evidence="3 4">KS4</strain>
    </source>
</reference>
<dbReference type="KEGG" id="pcor:KS4_18190"/>
<dbReference type="InterPro" id="IPR046461">
    <property type="entry name" value="TerL_ATPase"/>
</dbReference>
<dbReference type="InterPro" id="IPR027417">
    <property type="entry name" value="P-loop_NTPase"/>
</dbReference>
<evidence type="ECO:0000259" key="1">
    <source>
        <dbReference type="Pfam" id="PF03354"/>
    </source>
</evidence>
<accession>A0A517YUB2</accession>
<dbReference type="GO" id="GO:0004519">
    <property type="term" value="F:endonuclease activity"/>
    <property type="evidence" value="ECO:0007669"/>
    <property type="project" value="InterPro"/>
</dbReference>
<evidence type="ECO:0000313" key="3">
    <source>
        <dbReference type="EMBL" id="QDU33762.1"/>
    </source>
</evidence>